<evidence type="ECO:0000256" key="3">
    <source>
        <dbReference type="ARBA" id="ARBA00022475"/>
    </source>
</evidence>
<dbReference type="AlphaFoldDB" id="A0A090WEC4"/>
<comment type="similarity">
    <text evidence="2 7">Belongs to the UPF0056 (MarC) family.</text>
</comment>
<gene>
    <name evidence="8" type="ORF">JCM19275_487</name>
</gene>
<evidence type="ECO:0000256" key="5">
    <source>
        <dbReference type="ARBA" id="ARBA00022989"/>
    </source>
</evidence>
<accession>A0A090WEC4</accession>
<protein>
    <recommendedName>
        <fullName evidence="7">UPF0056 membrane protein</fullName>
    </recommendedName>
</protein>
<evidence type="ECO:0000313" key="9">
    <source>
        <dbReference type="Proteomes" id="UP000029647"/>
    </source>
</evidence>
<comment type="caution">
    <text evidence="8">The sequence shown here is derived from an EMBL/GenBank/DDBJ whole genome shotgun (WGS) entry which is preliminary data.</text>
</comment>
<organism evidence="8 9">
    <name type="scientific">Nonlabens ulvanivorans</name>
    <name type="common">Persicivirga ulvanivorans</name>
    <dbReference type="NCBI Taxonomy" id="906888"/>
    <lineage>
        <taxon>Bacteria</taxon>
        <taxon>Pseudomonadati</taxon>
        <taxon>Bacteroidota</taxon>
        <taxon>Flavobacteriia</taxon>
        <taxon>Flavobacteriales</taxon>
        <taxon>Flavobacteriaceae</taxon>
        <taxon>Nonlabens</taxon>
    </lineage>
</organism>
<evidence type="ECO:0000256" key="4">
    <source>
        <dbReference type="ARBA" id="ARBA00022692"/>
    </source>
</evidence>
<keyword evidence="5 7" id="KW-1133">Transmembrane helix</keyword>
<evidence type="ECO:0000256" key="6">
    <source>
        <dbReference type="ARBA" id="ARBA00023136"/>
    </source>
</evidence>
<dbReference type="Pfam" id="PF01914">
    <property type="entry name" value="MarC"/>
    <property type="match status" value="1"/>
</dbReference>
<dbReference type="GO" id="GO:0005886">
    <property type="term" value="C:plasma membrane"/>
    <property type="evidence" value="ECO:0007669"/>
    <property type="project" value="UniProtKB-SubCell"/>
</dbReference>
<proteinExistence type="inferred from homology"/>
<comment type="subcellular location">
    <subcellularLocation>
        <location evidence="1 7">Cell membrane</location>
        <topology evidence="1 7">Multi-pass membrane protein</topology>
    </subcellularLocation>
</comment>
<name>A0A090WEC4_NONUL</name>
<evidence type="ECO:0000313" key="8">
    <source>
        <dbReference type="EMBL" id="GAL75326.1"/>
    </source>
</evidence>
<feature type="transmembrane region" description="Helical" evidence="7">
    <location>
        <begin position="88"/>
        <end position="108"/>
    </location>
</feature>
<dbReference type="EMBL" id="BBNT01000004">
    <property type="protein sequence ID" value="GAL75326.1"/>
    <property type="molecule type" value="Genomic_DNA"/>
</dbReference>
<sequence length="208" mass="22783">MRAQNKTMESNFFVDFFAAFDLKEFFTATMILFAVIDIIGSVPIIIDLRRKVGHVQSEKASVVAGVLMIVFLFIGERMLNLIGIDVNSFAVAGAFIIFFIALEMILGVQLYKDEAPETAAIIPIAFPLIAGAGTLTSVLSLRSEYSVINIIAAIIANIIFVYIVLKNSGYIEKLIGKQGINVVRKIFGGVILLAIAVKLFTTNIKELF</sequence>
<evidence type="ECO:0000256" key="2">
    <source>
        <dbReference type="ARBA" id="ARBA00009784"/>
    </source>
</evidence>
<keyword evidence="6 7" id="KW-0472">Membrane</keyword>
<feature type="transmembrane region" description="Helical" evidence="7">
    <location>
        <begin position="147"/>
        <end position="165"/>
    </location>
</feature>
<dbReference type="PANTHER" id="PTHR33508:SF1">
    <property type="entry name" value="UPF0056 MEMBRANE PROTEIN YHCE"/>
    <property type="match status" value="1"/>
</dbReference>
<feature type="transmembrane region" description="Helical" evidence="7">
    <location>
        <begin position="60"/>
        <end position="82"/>
    </location>
</feature>
<keyword evidence="3" id="KW-1003">Cell membrane</keyword>
<evidence type="ECO:0000256" key="7">
    <source>
        <dbReference type="RuleBase" id="RU362048"/>
    </source>
</evidence>
<dbReference type="InterPro" id="IPR002771">
    <property type="entry name" value="Multi_antbiot-R_MarC"/>
</dbReference>
<evidence type="ECO:0000256" key="1">
    <source>
        <dbReference type="ARBA" id="ARBA00004651"/>
    </source>
</evidence>
<reference evidence="8 9" key="1">
    <citation type="journal article" date="2014" name="Genome Announc.">
        <title>Draft Genome Sequences of Marine Flavobacterium Nonlabens Strains NR17, NR24, NR27, NR32, NR33, and Ara13.</title>
        <authorList>
            <person name="Nakanishi M."/>
            <person name="Meirelles P."/>
            <person name="Suzuki R."/>
            <person name="Takatani N."/>
            <person name="Mino S."/>
            <person name="Suda W."/>
            <person name="Oshima K."/>
            <person name="Hattori M."/>
            <person name="Ohkuma M."/>
            <person name="Hosokawa M."/>
            <person name="Miyashita K."/>
            <person name="Thompson F.L."/>
            <person name="Niwa A."/>
            <person name="Sawabe T."/>
            <person name="Sawabe T."/>
        </authorList>
    </citation>
    <scope>NUCLEOTIDE SEQUENCE [LARGE SCALE GENOMIC DNA]</scope>
    <source>
        <strain evidence="9">JCM19275</strain>
    </source>
</reference>
<dbReference type="Proteomes" id="UP000029647">
    <property type="component" value="Unassembled WGS sequence"/>
</dbReference>
<feature type="transmembrane region" description="Helical" evidence="7">
    <location>
        <begin position="186"/>
        <end position="204"/>
    </location>
</feature>
<feature type="transmembrane region" description="Helical" evidence="7">
    <location>
        <begin position="120"/>
        <end position="141"/>
    </location>
</feature>
<keyword evidence="4 7" id="KW-0812">Transmembrane</keyword>
<feature type="transmembrane region" description="Helical" evidence="7">
    <location>
        <begin position="25"/>
        <end position="48"/>
    </location>
</feature>
<dbReference type="PANTHER" id="PTHR33508">
    <property type="entry name" value="UPF0056 MEMBRANE PROTEIN YHCE"/>
    <property type="match status" value="1"/>
</dbReference>